<dbReference type="EMBL" id="JAVDYF010000001">
    <property type="protein sequence ID" value="MDR7355612.1"/>
    <property type="molecule type" value="Genomic_DNA"/>
</dbReference>
<sequence>MTHPEKATEVLELIKNMPSTGLHMRELALFQNLLGGFAENLGLRFTAVNPEEVAAELHIGQEHLQAAGLVNGGVFATIGETVGSVMGLVLAPGKIVVGVNNNTDFLHPVTAGVIVAETTVIHAGRSTQVIEVNMFHRERLVAKTTLRTMVIPQA</sequence>
<evidence type="ECO:0000256" key="2">
    <source>
        <dbReference type="ARBA" id="ARBA00022801"/>
    </source>
</evidence>
<dbReference type="PANTHER" id="PTHR43240">
    <property type="entry name" value="1,4-DIHYDROXY-2-NAPHTHOYL-COA THIOESTERASE 1"/>
    <property type="match status" value="1"/>
</dbReference>
<name>A0ABU2BAE8_9CORY</name>
<dbReference type="InterPro" id="IPR029069">
    <property type="entry name" value="HotDog_dom_sf"/>
</dbReference>
<accession>A0ABU2BAE8</accession>
<dbReference type="Gene3D" id="3.10.129.10">
    <property type="entry name" value="Hotdog Thioesterase"/>
    <property type="match status" value="1"/>
</dbReference>
<reference evidence="4 5" key="1">
    <citation type="submission" date="2023-07" db="EMBL/GenBank/DDBJ databases">
        <title>Sequencing the genomes of 1000 actinobacteria strains.</title>
        <authorList>
            <person name="Klenk H.-P."/>
        </authorList>
    </citation>
    <scope>NUCLEOTIDE SEQUENCE [LARGE SCALE GENOMIC DNA]</scope>
    <source>
        <strain evidence="4 5">DSM 44508</strain>
    </source>
</reference>
<protein>
    <submittedName>
        <fullName evidence="4">Uncharacterized protein (TIGR00369 family)</fullName>
    </submittedName>
</protein>
<feature type="domain" description="Thioesterase" evidence="3">
    <location>
        <begin position="68"/>
        <end position="141"/>
    </location>
</feature>
<comment type="caution">
    <text evidence="4">The sequence shown here is derived from an EMBL/GenBank/DDBJ whole genome shotgun (WGS) entry which is preliminary data.</text>
</comment>
<dbReference type="Pfam" id="PF03061">
    <property type="entry name" value="4HBT"/>
    <property type="match status" value="1"/>
</dbReference>
<keyword evidence="2" id="KW-0378">Hydrolase</keyword>
<dbReference type="CDD" id="cd03443">
    <property type="entry name" value="PaaI_thioesterase"/>
    <property type="match status" value="1"/>
</dbReference>
<dbReference type="InterPro" id="IPR003736">
    <property type="entry name" value="PAAI_dom"/>
</dbReference>
<comment type="similarity">
    <text evidence="1">Belongs to the thioesterase PaaI family.</text>
</comment>
<organism evidence="4 5">
    <name type="scientific">Corynebacterium felinum</name>
    <dbReference type="NCBI Taxonomy" id="131318"/>
    <lineage>
        <taxon>Bacteria</taxon>
        <taxon>Bacillati</taxon>
        <taxon>Actinomycetota</taxon>
        <taxon>Actinomycetes</taxon>
        <taxon>Mycobacteriales</taxon>
        <taxon>Corynebacteriaceae</taxon>
        <taxon>Corynebacterium</taxon>
    </lineage>
</organism>
<keyword evidence="5" id="KW-1185">Reference proteome</keyword>
<evidence type="ECO:0000313" key="5">
    <source>
        <dbReference type="Proteomes" id="UP001183619"/>
    </source>
</evidence>
<evidence type="ECO:0000256" key="1">
    <source>
        <dbReference type="ARBA" id="ARBA00008324"/>
    </source>
</evidence>
<dbReference type="SUPFAM" id="SSF54637">
    <property type="entry name" value="Thioesterase/thiol ester dehydrase-isomerase"/>
    <property type="match status" value="1"/>
</dbReference>
<dbReference type="PANTHER" id="PTHR43240:SF5">
    <property type="entry name" value="1,4-DIHYDROXY-2-NAPHTHOYL-COA THIOESTERASE 1"/>
    <property type="match status" value="1"/>
</dbReference>
<evidence type="ECO:0000259" key="3">
    <source>
        <dbReference type="Pfam" id="PF03061"/>
    </source>
</evidence>
<gene>
    <name evidence="4" type="ORF">J2S37_002150</name>
</gene>
<dbReference type="Proteomes" id="UP001183619">
    <property type="component" value="Unassembled WGS sequence"/>
</dbReference>
<dbReference type="InterPro" id="IPR006683">
    <property type="entry name" value="Thioestr_dom"/>
</dbReference>
<evidence type="ECO:0000313" key="4">
    <source>
        <dbReference type="EMBL" id="MDR7355612.1"/>
    </source>
</evidence>
<dbReference type="NCBIfam" id="TIGR00369">
    <property type="entry name" value="unchar_dom_1"/>
    <property type="match status" value="1"/>
</dbReference>
<proteinExistence type="inferred from homology"/>